<dbReference type="EMBL" id="JAOQIO010000084">
    <property type="protein sequence ID" value="MCU6794664.1"/>
    <property type="molecule type" value="Genomic_DNA"/>
</dbReference>
<feature type="transmembrane region" description="Helical" evidence="1">
    <location>
        <begin position="191"/>
        <end position="209"/>
    </location>
</feature>
<feature type="transmembrane region" description="Helical" evidence="1">
    <location>
        <begin position="120"/>
        <end position="142"/>
    </location>
</feature>
<dbReference type="Proteomes" id="UP001652445">
    <property type="component" value="Unassembled WGS sequence"/>
</dbReference>
<feature type="transmembrane region" description="Helical" evidence="1">
    <location>
        <begin position="55"/>
        <end position="73"/>
    </location>
</feature>
<feature type="transmembrane region" description="Helical" evidence="1">
    <location>
        <begin position="31"/>
        <end position="49"/>
    </location>
</feature>
<evidence type="ECO:0000313" key="3">
    <source>
        <dbReference type="Proteomes" id="UP001652445"/>
    </source>
</evidence>
<feature type="transmembrane region" description="Helical" evidence="1">
    <location>
        <begin position="163"/>
        <end position="185"/>
    </location>
</feature>
<comment type="caution">
    <text evidence="2">The sequence shown here is derived from an EMBL/GenBank/DDBJ whole genome shotgun (WGS) entry which is preliminary data.</text>
</comment>
<gene>
    <name evidence="2" type="ORF">OB236_21370</name>
</gene>
<organism evidence="2 3">
    <name type="scientific">Paenibacillus baimaensis</name>
    <dbReference type="NCBI Taxonomy" id="2982185"/>
    <lineage>
        <taxon>Bacteria</taxon>
        <taxon>Bacillati</taxon>
        <taxon>Bacillota</taxon>
        <taxon>Bacilli</taxon>
        <taxon>Bacillales</taxon>
        <taxon>Paenibacillaceae</taxon>
        <taxon>Paenibacillus</taxon>
    </lineage>
</organism>
<feature type="transmembrane region" description="Helical" evidence="1">
    <location>
        <begin position="78"/>
        <end position="100"/>
    </location>
</feature>
<evidence type="ECO:0000313" key="2">
    <source>
        <dbReference type="EMBL" id="MCU6794664.1"/>
    </source>
</evidence>
<evidence type="ECO:0000256" key="1">
    <source>
        <dbReference type="SAM" id="Phobius"/>
    </source>
</evidence>
<keyword evidence="1" id="KW-0812">Transmembrane</keyword>
<sequence length="215" mass="25311">MIVELAIFFFFGWASLLALGLVLFRLKLRSYWAQIITSSILLDYISVLLQIHHKIYLITTVQPISAILCYWLIFRLHWFYAIIITITSYLINFSLEAVLNFASARLQSIDFLVAIQSTDIALAILIIFIDLFLCWMVIKYRLGFTFIPRHSIKPEAFVRKNKRMMPTFFVTLVILMLSSFSLFYFNTHIAMTLQIVVIILWFVVIREAYRREAME</sequence>
<protein>
    <submittedName>
        <fullName evidence="2">Uncharacterized protein</fullName>
    </submittedName>
</protein>
<keyword evidence="1" id="KW-0472">Membrane</keyword>
<keyword evidence="3" id="KW-1185">Reference proteome</keyword>
<accession>A0ABT2ULX6</accession>
<dbReference type="RefSeq" id="WP_076229094.1">
    <property type="nucleotide sequence ID" value="NZ_JAOQIO010000084.1"/>
</dbReference>
<reference evidence="2 3" key="1">
    <citation type="submission" date="2022-09" db="EMBL/GenBank/DDBJ databases">
        <authorList>
            <person name="Han X.L."/>
            <person name="Wang Q."/>
            <person name="Lu T."/>
        </authorList>
    </citation>
    <scope>NUCLEOTIDE SEQUENCE [LARGE SCALE GENOMIC DNA]</scope>
    <source>
        <strain evidence="2 3">WQ 127069</strain>
    </source>
</reference>
<keyword evidence="1" id="KW-1133">Transmembrane helix</keyword>
<proteinExistence type="predicted"/>
<name>A0ABT2ULX6_9BACL</name>
<feature type="transmembrane region" description="Helical" evidence="1">
    <location>
        <begin position="6"/>
        <end position="24"/>
    </location>
</feature>